<protein>
    <recommendedName>
        <fullName evidence="1">Glycosyltransferase subfamily 4-like N-terminal domain-containing protein</fullName>
    </recommendedName>
</protein>
<accession>A0A143BI73</accession>
<organism evidence="2 3">
    <name type="scientific">Gemmatimonas phototrophica</name>
    <dbReference type="NCBI Taxonomy" id="1379270"/>
    <lineage>
        <taxon>Bacteria</taxon>
        <taxon>Pseudomonadati</taxon>
        <taxon>Gemmatimonadota</taxon>
        <taxon>Gemmatimonadia</taxon>
        <taxon>Gemmatimonadales</taxon>
        <taxon>Gemmatimonadaceae</taxon>
        <taxon>Gemmatimonas</taxon>
    </lineage>
</organism>
<dbReference type="InterPro" id="IPR028098">
    <property type="entry name" value="Glyco_trans_4-like_N"/>
</dbReference>
<sequence>MLRALLISYHFPPARTAGAQRWADFTELAGERGWEFDVVSFCLDTSEHEFAKGVRVFGVPHPDHWFSQVRRFVHLIRLKLRDNFGRNGEQGRDGVAISNSVGEQIVRREDIRWELSLDCLRRTIYAYQYYTGILPWGRRAERAARALVETNRYDVVIASGPPHFAAEIARRVASKAGLPLIVDFRDPWAQIDMMQENTASPLALILAGRLERRVISAASLVAMNTALAEKVMRGSYPNTDFITVRNGYNGDPVLPRHSQQTFVAAYAGAIYLDRDPRPLLAAVAEVVKTLELQPTDFQLKFIGEVDSFGSVPLTHLADLAGVSQYVQVLPSLPKVNLHLELASAALLVNLPQGAHLCIPSKVYEYLHFPAWILAMEPEGTATRQLLESTGTDIVLPYDVSGIARVLQEKIAAFRTGVRPKPLAQADEFSARRQAEAFFCAVEHSVLRIPQPTSVNCTSFSQELAS</sequence>
<dbReference type="KEGG" id="gph:GEMMAAP_03550"/>
<dbReference type="Pfam" id="PF13579">
    <property type="entry name" value="Glyco_trans_4_4"/>
    <property type="match status" value="1"/>
</dbReference>
<dbReference type="EMBL" id="CP011454">
    <property type="protein sequence ID" value="AMW04160.1"/>
    <property type="molecule type" value="Genomic_DNA"/>
</dbReference>
<name>A0A143BI73_9BACT</name>
<feature type="domain" description="Glycosyltransferase subfamily 4-like N-terminal" evidence="1">
    <location>
        <begin position="134"/>
        <end position="246"/>
    </location>
</feature>
<reference evidence="2 3" key="2">
    <citation type="journal article" date="2016" name="Environ. Microbiol. Rep.">
        <title>Metagenomic evidence for the presence of phototrophic Gemmatimonadetes bacteria in diverse environments.</title>
        <authorList>
            <person name="Zeng Y."/>
            <person name="Baumbach J."/>
            <person name="Barbosa E.G."/>
            <person name="Azevedo V."/>
            <person name="Zhang C."/>
            <person name="Koblizek M."/>
        </authorList>
    </citation>
    <scope>NUCLEOTIDE SEQUENCE [LARGE SCALE GENOMIC DNA]</scope>
    <source>
        <strain evidence="2 3">AP64</strain>
    </source>
</reference>
<gene>
    <name evidence="2" type="ORF">GEMMAAP_03550</name>
</gene>
<keyword evidence="3" id="KW-1185">Reference proteome</keyword>
<evidence type="ECO:0000259" key="1">
    <source>
        <dbReference type="Pfam" id="PF13579"/>
    </source>
</evidence>
<dbReference type="Gene3D" id="3.40.50.2000">
    <property type="entry name" value="Glycogen Phosphorylase B"/>
    <property type="match status" value="1"/>
</dbReference>
<dbReference type="STRING" id="1379270.GEMMAAP_03550"/>
<evidence type="ECO:0000313" key="3">
    <source>
        <dbReference type="Proteomes" id="UP000076404"/>
    </source>
</evidence>
<dbReference type="GO" id="GO:0016757">
    <property type="term" value="F:glycosyltransferase activity"/>
    <property type="evidence" value="ECO:0007669"/>
    <property type="project" value="UniProtKB-ARBA"/>
</dbReference>
<dbReference type="RefSeq" id="WP_026850203.1">
    <property type="nucleotide sequence ID" value="NZ_CP011454.1"/>
</dbReference>
<reference evidence="2 3" key="1">
    <citation type="journal article" date="2014" name="Proc. Natl. Acad. Sci. U.S.A.">
        <title>Functional type 2 photosynthetic reaction centers found in the rare bacterial phylum Gemmatimonadetes.</title>
        <authorList>
            <person name="Zeng Y."/>
            <person name="Feng F."/>
            <person name="Medova H."/>
            <person name="Dean J."/>
            <person name="Koblizek M."/>
        </authorList>
    </citation>
    <scope>NUCLEOTIDE SEQUENCE [LARGE SCALE GENOMIC DNA]</scope>
    <source>
        <strain evidence="2 3">AP64</strain>
    </source>
</reference>
<dbReference type="OrthoDB" id="9794575at2"/>
<dbReference type="AlphaFoldDB" id="A0A143BI73"/>
<proteinExistence type="predicted"/>
<dbReference type="Proteomes" id="UP000076404">
    <property type="component" value="Chromosome"/>
</dbReference>
<evidence type="ECO:0000313" key="2">
    <source>
        <dbReference type="EMBL" id="AMW04160.1"/>
    </source>
</evidence>
<dbReference type="SUPFAM" id="SSF53756">
    <property type="entry name" value="UDP-Glycosyltransferase/glycogen phosphorylase"/>
    <property type="match status" value="1"/>
</dbReference>